<comment type="caution">
    <text evidence="1">The sequence shown here is derived from an EMBL/GenBank/DDBJ whole genome shotgun (WGS) entry which is preliminary data.</text>
</comment>
<reference evidence="1" key="1">
    <citation type="submission" date="2021-06" db="EMBL/GenBank/DDBJ databases">
        <authorList>
            <person name="Kallberg Y."/>
            <person name="Tangrot J."/>
            <person name="Rosling A."/>
        </authorList>
    </citation>
    <scope>NUCLEOTIDE SEQUENCE</scope>
    <source>
        <strain evidence="1">BR232B</strain>
    </source>
</reference>
<dbReference type="Proteomes" id="UP000789739">
    <property type="component" value="Unassembled WGS sequence"/>
</dbReference>
<protein>
    <submittedName>
        <fullName evidence="1">2091_t:CDS:1</fullName>
    </submittedName>
</protein>
<gene>
    <name evidence="1" type="ORF">PBRASI_LOCUS8023</name>
</gene>
<organism evidence="1 2">
    <name type="scientific">Paraglomus brasilianum</name>
    <dbReference type="NCBI Taxonomy" id="144538"/>
    <lineage>
        <taxon>Eukaryota</taxon>
        <taxon>Fungi</taxon>
        <taxon>Fungi incertae sedis</taxon>
        <taxon>Mucoromycota</taxon>
        <taxon>Glomeromycotina</taxon>
        <taxon>Glomeromycetes</taxon>
        <taxon>Paraglomerales</taxon>
        <taxon>Paraglomeraceae</taxon>
        <taxon>Paraglomus</taxon>
    </lineage>
</organism>
<dbReference type="CDD" id="cd09917">
    <property type="entry name" value="F-box_SF"/>
    <property type="match status" value="1"/>
</dbReference>
<evidence type="ECO:0000313" key="1">
    <source>
        <dbReference type="EMBL" id="CAG8608301.1"/>
    </source>
</evidence>
<sequence length="285" mass="33521">MNLPIEILSDIFKCLLYDFNDLSSLHSCVLVNRTWCQEAVRWLYKNPFGYYTCEHDSQLITIYISYLPKEMQKLFEFTHLDFDDPANLLFNYPAYIEHIDDSLIFHKLDSFIQTYNGQATIYQKAFDAILRMLLMKASKLTYCRITTGISTKCFSMFKDQLHHVQILHLFLVSDTKNDRKSLEQLTDIISSPKGLIEFELISHYPTLSNRILYALEIQCDSLKVLLLRSIIFSAFPLLDWISKFHHLNEVYFDFCEDMGDDVIEYLEKKSVSVSKADFREMTNNI</sequence>
<dbReference type="AlphaFoldDB" id="A0A9N9GKE9"/>
<evidence type="ECO:0000313" key="2">
    <source>
        <dbReference type="Proteomes" id="UP000789739"/>
    </source>
</evidence>
<accession>A0A9N9GKE9</accession>
<dbReference type="OrthoDB" id="2430469at2759"/>
<dbReference type="EMBL" id="CAJVPI010001346">
    <property type="protein sequence ID" value="CAG8608301.1"/>
    <property type="molecule type" value="Genomic_DNA"/>
</dbReference>
<keyword evidence="2" id="KW-1185">Reference proteome</keyword>
<proteinExistence type="predicted"/>
<name>A0A9N9GKE9_9GLOM</name>